<evidence type="ECO:0000256" key="3">
    <source>
        <dbReference type="ARBA" id="ARBA00022741"/>
    </source>
</evidence>
<comment type="subcellular location">
    <subcellularLocation>
        <location evidence="1">Membrane</location>
        <topology evidence="1">Single-pass membrane protein</topology>
    </subcellularLocation>
</comment>
<dbReference type="Gene3D" id="1.10.510.10">
    <property type="entry name" value="Transferase(Phosphotransferase) domain 1"/>
    <property type="match status" value="1"/>
</dbReference>
<dbReference type="Gene3D" id="3.30.200.20">
    <property type="entry name" value="Phosphorylase Kinase, domain 1"/>
    <property type="match status" value="1"/>
</dbReference>
<dbReference type="InterPro" id="IPR029787">
    <property type="entry name" value="Nucleotide_cyclase"/>
</dbReference>
<dbReference type="GO" id="GO:0016020">
    <property type="term" value="C:membrane"/>
    <property type="evidence" value="ECO:0007669"/>
    <property type="project" value="UniProtKB-SubCell"/>
</dbReference>
<dbReference type="EMBL" id="KB008074">
    <property type="protein sequence ID" value="ELR13804.1"/>
    <property type="molecule type" value="Genomic_DNA"/>
</dbReference>
<sequence>MVPSLYINAQDLVYEKEIAEMQDLMCCCWAQDIINALNIVAGVCTPEKRINDLGDNSGSMTRGLLSRSNALSINVWLTAHGYGMAQLPLHDSDVYVVISNISGANWLWELNHSVACKATMIHNVLMHNLMTTHNGYEVHMSGLKVSMGTGTFCIAFHQVIDAVAWCSSAQHALVVTDWPARLLCINGAHTKYGNLSNEHFVYCGLHVHMGVHVGLVCCIMDPKMCCVEYVGLAVKGAMAIVHMLSGGQVLVLPDVKAELADLPDEIGRMHPLWIQHMGNIDLEQAAPEGIAYQLIVNLLEMCTKNHVWFNEDGDNDCDVLQLPAEDMSLLVLANKCWWFIDLHEIETSKMIGCGTSAVVYRGLWSKLMLVAVKIFNWLKMTEEQALQFQVEVATLTELSHPNILLFISATISDKHLLLITEFVPCGSLAGVLANTSEYPLMFTQCMHMAYGAAHGVCYLHLLDLLLLHHDLKLLNLLVDDCLTVKVADFGFVCIKENNATMTNCGMPVWSAPEVIQGLDYSTQANVYLFGVILWEILMCKVPYANEPFMCMVMSIIEGKRPHITLDCPEALH</sequence>
<dbReference type="KEGG" id="acan:ACA1_076570"/>
<reference evidence="8 9" key="1">
    <citation type="journal article" date="2013" name="Genome Biol.">
        <title>Genome of Acanthamoeba castellanii highlights extensive lateral gene transfer and early evolution of tyrosine kinase signaling.</title>
        <authorList>
            <person name="Clarke M."/>
            <person name="Lohan A.J."/>
            <person name="Liu B."/>
            <person name="Lagkouvardos I."/>
            <person name="Roy S."/>
            <person name="Zafar N."/>
            <person name="Bertelli C."/>
            <person name="Schilde C."/>
            <person name="Kianianmomeni A."/>
            <person name="Burglin T.R."/>
            <person name="Frech C."/>
            <person name="Turcotte B."/>
            <person name="Kopec K.O."/>
            <person name="Synnott J.M."/>
            <person name="Choo C."/>
            <person name="Paponov I."/>
            <person name="Finkler A."/>
            <person name="Soon Heng Tan C."/>
            <person name="Hutchins A.P."/>
            <person name="Weinmeier T."/>
            <person name="Rattei T."/>
            <person name="Chu J.S."/>
            <person name="Gimenez G."/>
            <person name="Irimia M."/>
            <person name="Rigden D.J."/>
            <person name="Fitzpatrick D.A."/>
            <person name="Lorenzo-Morales J."/>
            <person name="Bateman A."/>
            <person name="Chiu C.H."/>
            <person name="Tang P."/>
            <person name="Hegemann P."/>
            <person name="Fromm H."/>
            <person name="Raoult D."/>
            <person name="Greub G."/>
            <person name="Miranda-Saavedra D."/>
            <person name="Chen N."/>
            <person name="Nash P."/>
            <person name="Ginger M.L."/>
            <person name="Horn M."/>
            <person name="Schaap P."/>
            <person name="Caler L."/>
            <person name="Loftus B."/>
        </authorList>
    </citation>
    <scope>NUCLEOTIDE SEQUENCE [LARGE SCALE GENOMIC DNA]</scope>
    <source>
        <strain evidence="8 9">Neff</strain>
    </source>
</reference>
<dbReference type="InterPro" id="IPR000719">
    <property type="entry name" value="Prot_kinase_dom"/>
</dbReference>
<evidence type="ECO:0000313" key="9">
    <source>
        <dbReference type="Proteomes" id="UP000011083"/>
    </source>
</evidence>
<evidence type="ECO:0000256" key="1">
    <source>
        <dbReference type="ARBA" id="ARBA00004167"/>
    </source>
</evidence>
<evidence type="ECO:0000256" key="4">
    <source>
        <dbReference type="ARBA" id="ARBA00022777"/>
    </source>
</evidence>
<dbReference type="GeneID" id="14914340"/>
<dbReference type="PROSITE" id="PS50011">
    <property type="entry name" value="PROTEIN_KINASE_DOM"/>
    <property type="match status" value="1"/>
</dbReference>
<dbReference type="SUPFAM" id="SSF56112">
    <property type="entry name" value="Protein kinase-like (PK-like)"/>
    <property type="match status" value="1"/>
</dbReference>
<keyword evidence="2" id="KW-0723">Serine/threonine-protein kinase</keyword>
<dbReference type="GO" id="GO:0005524">
    <property type="term" value="F:ATP binding"/>
    <property type="evidence" value="ECO:0007669"/>
    <property type="project" value="UniProtKB-UniRule"/>
</dbReference>
<dbReference type="InterPro" id="IPR008271">
    <property type="entry name" value="Ser/Thr_kinase_AS"/>
</dbReference>
<feature type="binding site" evidence="6">
    <location>
        <position position="373"/>
    </location>
    <ligand>
        <name>ATP</name>
        <dbReference type="ChEBI" id="CHEBI:30616"/>
    </ligand>
</feature>
<keyword evidence="9" id="KW-1185">Reference proteome</keyword>
<organism evidence="8 9">
    <name type="scientific">Acanthamoeba castellanii (strain ATCC 30010 / Neff)</name>
    <dbReference type="NCBI Taxonomy" id="1257118"/>
    <lineage>
        <taxon>Eukaryota</taxon>
        <taxon>Amoebozoa</taxon>
        <taxon>Discosea</taxon>
        <taxon>Longamoebia</taxon>
        <taxon>Centramoebida</taxon>
        <taxon>Acanthamoebidae</taxon>
        <taxon>Acanthamoeba</taxon>
    </lineage>
</organism>
<dbReference type="PANTHER" id="PTHR44329">
    <property type="entry name" value="SERINE/THREONINE-PROTEIN KINASE TNNI3K-RELATED"/>
    <property type="match status" value="1"/>
</dbReference>
<proteinExistence type="predicted"/>
<dbReference type="SUPFAM" id="SSF55073">
    <property type="entry name" value="Nucleotide cyclase"/>
    <property type="match status" value="1"/>
</dbReference>
<evidence type="ECO:0000256" key="6">
    <source>
        <dbReference type="PROSITE-ProRule" id="PRU10141"/>
    </source>
</evidence>
<dbReference type="GO" id="GO:0004674">
    <property type="term" value="F:protein serine/threonine kinase activity"/>
    <property type="evidence" value="ECO:0007669"/>
    <property type="project" value="UniProtKB-KW"/>
</dbReference>
<feature type="domain" description="Protein kinase" evidence="7">
    <location>
        <begin position="345"/>
        <end position="572"/>
    </location>
</feature>
<evidence type="ECO:0000256" key="2">
    <source>
        <dbReference type="ARBA" id="ARBA00022527"/>
    </source>
</evidence>
<dbReference type="AlphaFoldDB" id="L8GLT9"/>
<dbReference type="InterPro" id="IPR051681">
    <property type="entry name" value="Ser/Thr_Kinases-Pseudokinases"/>
</dbReference>
<evidence type="ECO:0000313" key="8">
    <source>
        <dbReference type="EMBL" id="ELR13804.1"/>
    </source>
</evidence>
<evidence type="ECO:0000259" key="7">
    <source>
        <dbReference type="PROSITE" id="PS50011"/>
    </source>
</evidence>
<dbReference type="Pfam" id="PF07714">
    <property type="entry name" value="PK_Tyr_Ser-Thr"/>
    <property type="match status" value="1"/>
</dbReference>
<dbReference type="Gene3D" id="3.30.70.1230">
    <property type="entry name" value="Nucleotide cyclase"/>
    <property type="match status" value="1"/>
</dbReference>
<dbReference type="VEuPathDB" id="AmoebaDB:ACA1_076570"/>
<keyword evidence="4 8" id="KW-0418">Kinase</keyword>
<dbReference type="InterPro" id="IPR011009">
    <property type="entry name" value="Kinase-like_dom_sf"/>
</dbReference>
<keyword evidence="4 8" id="KW-0808">Transferase</keyword>
<dbReference type="OrthoDB" id="4062651at2759"/>
<keyword evidence="5 6" id="KW-0067">ATP-binding</keyword>
<dbReference type="PANTHER" id="PTHR44329:SF298">
    <property type="entry name" value="MIXED LINEAGE KINASE DOMAIN-LIKE PROTEIN"/>
    <property type="match status" value="1"/>
</dbReference>
<dbReference type="Proteomes" id="UP000011083">
    <property type="component" value="Unassembled WGS sequence"/>
</dbReference>
<accession>L8GLT9</accession>
<dbReference type="STRING" id="1257118.L8GLT9"/>
<keyword evidence="3 6" id="KW-0547">Nucleotide-binding</keyword>
<dbReference type="PROSITE" id="PS00108">
    <property type="entry name" value="PROTEIN_KINASE_ST"/>
    <property type="match status" value="1"/>
</dbReference>
<dbReference type="PROSITE" id="PS00107">
    <property type="entry name" value="PROTEIN_KINASE_ATP"/>
    <property type="match status" value="1"/>
</dbReference>
<evidence type="ECO:0000256" key="5">
    <source>
        <dbReference type="ARBA" id="ARBA00022840"/>
    </source>
</evidence>
<gene>
    <name evidence="8" type="ORF">ACA1_076570</name>
</gene>
<dbReference type="InterPro" id="IPR017441">
    <property type="entry name" value="Protein_kinase_ATP_BS"/>
</dbReference>
<dbReference type="RefSeq" id="XP_004335817.1">
    <property type="nucleotide sequence ID" value="XM_004335769.1"/>
</dbReference>
<name>L8GLT9_ACACF</name>
<dbReference type="InterPro" id="IPR001245">
    <property type="entry name" value="Ser-Thr/Tyr_kinase_cat_dom"/>
</dbReference>
<protein>
    <submittedName>
        <fullName evidence="8">Serine/threonine kinase</fullName>
    </submittedName>
</protein>
<dbReference type="SMART" id="SM00220">
    <property type="entry name" value="S_TKc"/>
    <property type="match status" value="1"/>
</dbReference>